<dbReference type="Proteomes" id="UP000037425">
    <property type="component" value="Unassembled WGS sequence"/>
</dbReference>
<feature type="domain" description="CYTH" evidence="2">
    <location>
        <begin position="2"/>
        <end position="149"/>
    </location>
</feature>
<comment type="caution">
    <text evidence="3">The sequence shown here is derived from an EMBL/GenBank/DDBJ whole genome shotgun (WGS) entry which is preliminary data.</text>
</comment>
<dbReference type="EMBL" id="LGAP01000008">
    <property type="protein sequence ID" value="KOF18083.1"/>
    <property type="molecule type" value="Genomic_DNA"/>
</dbReference>
<reference evidence="4" key="1">
    <citation type="submission" date="2015-07" db="EMBL/GenBank/DDBJ databases">
        <title>Whole genome sequence of an Ensifer adhaerens strain isolated from a cave pool in the Wind Cave National Park.</title>
        <authorList>
            <person name="Eng W.W.H."/>
            <person name="Gan H.M."/>
            <person name="Barton H.A."/>
            <person name="Savka M.A."/>
        </authorList>
    </citation>
    <scope>NUCLEOTIDE SEQUENCE [LARGE SCALE GENOMIC DNA]</scope>
    <source>
        <strain evidence="4">SD006</strain>
    </source>
</reference>
<proteinExistence type="predicted"/>
<dbReference type="SUPFAM" id="SSF55154">
    <property type="entry name" value="CYTH-like phosphatases"/>
    <property type="match status" value="1"/>
</dbReference>
<dbReference type="CDD" id="cd07891">
    <property type="entry name" value="CYTH-like_CthTTM-like_1"/>
    <property type="match status" value="1"/>
</dbReference>
<dbReference type="Pfam" id="PF01928">
    <property type="entry name" value="CYTH"/>
    <property type="match status" value="1"/>
</dbReference>
<dbReference type="SMART" id="SM01118">
    <property type="entry name" value="CYTH"/>
    <property type="match status" value="1"/>
</dbReference>
<dbReference type="InterPro" id="IPR023577">
    <property type="entry name" value="CYTH_domain"/>
</dbReference>
<gene>
    <name evidence="3" type="ORF">AC244_14520</name>
</gene>
<evidence type="ECO:0000313" key="3">
    <source>
        <dbReference type="EMBL" id="KOF18083.1"/>
    </source>
</evidence>
<accession>A0A0L8BU21</accession>
<evidence type="ECO:0000259" key="2">
    <source>
        <dbReference type="PROSITE" id="PS51707"/>
    </source>
</evidence>
<dbReference type="OrthoDB" id="9805588at2"/>
<protein>
    <submittedName>
        <fullName evidence="3">Adenylate cyclase</fullName>
    </submittedName>
</protein>
<feature type="active site" description="Proton acceptor" evidence="1">
    <location>
        <position position="30"/>
    </location>
</feature>
<organism evidence="3 4">
    <name type="scientific">Ensifer adhaerens</name>
    <name type="common">Sinorhizobium morelense</name>
    <dbReference type="NCBI Taxonomy" id="106592"/>
    <lineage>
        <taxon>Bacteria</taxon>
        <taxon>Pseudomonadati</taxon>
        <taxon>Pseudomonadota</taxon>
        <taxon>Alphaproteobacteria</taxon>
        <taxon>Hyphomicrobiales</taxon>
        <taxon>Rhizobiaceae</taxon>
        <taxon>Sinorhizobium/Ensifer group</taxon>
        <taxon>Ensifer</taxon>
    </lineage>
</organism>
<sequence>MAKEIERKFLVASSGWREQADKGTQLRQAYVVTMDDRSVRVRIHGNKWARLTIKIGKSALVRNEYEYDLPMDDAREMLTQAVGVVIEKRRYRVPHKGFTWEVDVYEGALEGLVVAEVEMKRETDLPALPDWLGREITGDRRYSNQSLATDGLMEERA</sequence>
<name>A0A0L8BU21_ENSAD</name>
<evidence type="ECO:0000313" key="4">
    <source>
        <dbReference type="Proteomes" id="UP000037425"/>
    </source>
</evidence>
<dbReference type="Gene3D" id="2.40.320.10">
    <property type="entry name" value="Hypothetical Protein Pfu-838710-001"/>
    <property type="match status" value="1"/>
</dbReference>
<dbReference type="AlphaFoldDB" id="A0A0L8BU21"/>
<dbReference type="InterPro" id="IPR012042">
    <property type="entry name" value="NeuTTM/CthTTM-like"/>
</dbReference>
<dbReference type="PATRIC" id="fig|106592.7.peg.7182"/>
<dbReference type="PIRSF" id="PIRSF016487">
    <property type="entry name" value="CYTH_UCP016487"/>
    <property type="match status" value="1"/>
</dbReference>
<dbReference type="PANTHER" id="PTHR40114:SF1">
    <property type="entry name" value="SLR0698 PROTEIN"/>
    <property type="match status" value="1"/>
</dbReference>
<dbReference type="PANTHER" id="PTHR40114">
    <property type="entry name" value="SLR0698 PROTEIN"/>
    <property type="match status" value="1"/>
</dbReference>
<dbReference type="InterPro" id="IPR033469">
    <property type="entry name" value="CYTH-like_dom_sf"/>
</dbReference>
<evidence type="ECO:0000256" key="1">
    <source>
        <dbReference type="PIRSR" id="PIRSR016487-1"/>
    </source>
</evidence>
<dbReference type="PROSITE" id="PS51707">
    <property type="entry name" value="CYTH"/>
    <property type="match status" value="1"/>
</dbReference>
<dbReference type="RefSeq" id="WP_053249535.1">
    <property type="nucleotide sequence ID" value="NZ_LGAP01000008.1"/>
</dbReference>